<evidence type="ECO:0000256" key="2">
    <source>
        <dbReference type="SAM" id="Phobius"/>
    </source>
</evidence>
<dbReference type="Pfam" id="PF20182">
    <property type="entry name" value="DUF6545"/>
    <property type="match status" value="1"/>
</dbReference>
<name>A0A917QUX8_9NOCA</name>
<reference evidence="4" key="1">
    <citation type="journal article" date="2014" name="Int. J. Syst. Evol. Microbiol.">
        <title>Complete genome sequence of Corynebacterium casei LMG S-19264T (=DSM 44701T), isolated from a smear-ripened cheese.</title>
        <authorList>
            <consortium name="US DOE Joint Genome Institute (JGI-PGF)"/>
            <person name="Walter F."/>
            <person name="Albersmeier A."/>
            <person name="Kalinowski J."/>
            <person name="Ruckert C."/>
        </authorList>
    </citation>
    <scope>NUCLEOTIDE SEQUENCE</scope>
    <source>
        <strain evidence="4">CGMCC 4.7278</strain>
    </source>
</reference>
<proteinExistence type="predicted"/>
<feature type="transmembrane region" description="Helical" evidence="2">
    <location>
        <begin position="44"/>
        <end position="69"/>
    </location>
</feature>
<keyword evidence="2" id="KW-1133">Transmembrane helix</keyword>
<comment type="caution">
    <text evidence="4">The sequence shown here is derived from an EMBL/GenBank/DDBJ whole genome shotgun (WGS) entry which is preliminary data.</text>
</comment>
<gene>
    <name evidence="4" type="ORF">GCM10011591_46730</name>
</gene>
<feature type="transmembrane region" description="Helical" evidence="2">
    <location>
        <begin position="187"/>
        <end position="216"/>
    </location>
</feature>
<dbReference type="Proteomes" id="UP000612956">
    <property type="component" value="Unassembled WGS sequence"/>
</dbReference>
<dbReference type="EMBL" id="BMMW01000007">
    <property type="protein sequence ID" value="GGK69251.1"/>
    <property type="molecule type" value="Genomic_DNA"/>
</dbReference>
<feature type="transmembrane region" description="Helical" evidence="2">
    <location>
        <begin position="114"/>
        <end position="133"/>
    </location>
</feature>
<reference evidence="4" key="2">
    <citation type="submission" date="2020-09" db="EMBL/GenBank/DDBJ databases">
        <authorList>
            <person name="Sun Q."/>
            <person name="Zhou Y."/>
        </authorList>
    </citation>
    <scope>NUCLEOTIDE SEQUENCE</scope>
    <source>
        <strain evidence="4">CGMCC 4.7278</strain>
    </source>
</reference>
<dbReference type="InterPro" id="IPR050039">
    <property type="entry name" value="MAB_1171c-like"/>
</dbReference>
<feature type="transmembrane region" description="Helical" evidence="2">
    <location>
        <begin position="236"/>
        <end position="257"/>
    </location>
</feature>
<keyword evidence="5" id="KW-1185">Reference proteome</keyword>
<feature type="region of interest" description="Disordered" evidence="1">
    <location>
        <begin position="383"/>
        <end position="404"/>
    </location>
</feature>
<protein>
    <recommendedName>
        <fullName evidence="3">DUF6545 domain-containing protein</fullName>
    </recommendedName>
</protein>
<evidence type="ECO:0000313" key="4">
    <source>
        <dbReference type="EMBL" id="GGK69251.1"/>
    </source>
</evidence>
<keyword evidence="2" id="KW-0812">Transmembrane</keyword>
<evidence type="ECO:0000259" key="3">
    <source>
        <dbReference type="Pfam" id="PF20182"/>
    </source>
</evidence>
<feature type="domain" description="DUF6545" evidence="3">
    <location>
        <begin position="257"/>
        <end position="381"/>
    </location>
</feature>
<dbReference type="RefSeq" id="WP_188831231.1">
    <property type="nucleotide sequence ID" value="NZ_BMMW01000007.1"/>
</dbReference>
<feature type="transmembrane region" description="Helical" evidence="2">
    <location>
        <begin position="145"/>
        <end position="166"/>
    </location>
</feature>
<keyword evidence="2" id="KW-0472">Membrane</keyword>
<dbReference type="NCBIfam" id="NF042915">
    <property type="entry name" value="MAB_1171c_fam"/>
    <property type="match status" value="1"/>
</dbReference>
<organism evidence="4 5">
    <name type="scientific">Nocardia camponoti</name>
    <dbReference type="NCBI Taxonomy" id="1616106"/>
    <lineage>
        <taxon>Bacteria</taxon>
        <taxon>Bacillati</taxon>
        <taxon>Actinomycetota</taxon>
        <taxon>Actinomycetes</taxon>
        <taxon>Mycobacteriales</taxon>
        <taxon>Nocardiaceae</taxon>
        <taxon>Nocardia</taxon>
    </lineage>
</organism>
<accession>A0A917QUX8</accession>
<evidence type="ECO:0000313" key="5">
    <source>
        <dbReference type="Proteomes" id="UP000612956"/>
    </source>
</evidence>
<dbReference type="AlphaFoldDB" id="A0A917QUX8"/>
<sequence>MISPTPSPIPGIVSWPVLFLLTLVTIGRWWLLRERDVDRLVNRAITAALVGLLLRETWVQYLLVLALPIPDRDVIQLANQGVLAAIVLCVACIYGLAQLWAGADPEGTWRRQRAYDAGALVAGAIILIAGTPARNAGQLIDQTLGWPAVVAWIAFYIPLAATAWLVGKTSIHELRHPDAATTWRERMVIAGVLGIALVAGIDSIANPTLTIVAVLGDHPALDPDMGYKTWTFFIDAVWGGTVIAVPLISAVLIQTGWDRAGRYCRRLEPLWRDLTAAVPEIVLTTPRNSNGRTVPATRLYRMTVEIRDAVLNLQRYAADTPPELGDRDARTFAHHLAALIDAKAAGAVPFRSPSPGTSVQPRARDLTAELQLLLDLAKAWPPSTRYPDHQPADTALGRIGAPGK</sequence>
<evidence type="ECO:0000256" key="1">
    <source>
        <dbReference type="SAM" id="MobiDB-lite"/>
    </source>
</evidence>
<dbReference type="InterPro" id="IPR046675">
    <property type="entry name" value="DUF6545"/>
</dbReference>
<feature type="transmembrane region" description="Helical" evidence="2">
    <location>
        <begin position="81"/>
        <end position="102"/>
    </location>
</feature>
<feature type="transmembrane region" description="Helical" evidence="2">
    <location>
        <begin position="12"/>
        <end position="32"/>
    </location>
</feature>